<gene>
    <name evidence="1" type="ORF">QJS10_CPB12g00090</name>
</gene>
<evidence type="ECO:0000313" key="2">
    <source>
        <dbReference type="Proteomes" id="UP001180020"/>
    </source>
</evidence>
<dbReference type="Proteomes" id="UP001180020">
    <property type="component" value="Unassembled WGS sequence"/>
</dbReference>
<evidence type="ECO:0000313" key="1">
    <source>
        <dbReference type="EMBL" id="KAK1301508.1"/>
    </source>
</evidence>
<dbReference type="EMBL" id="JAUJYO010000012">
    <property type="protein sequence ID" value="KAK1301508.1"/>
    <property type="molecule type" value="Genomic_DNA"/>
</dbReference>
<proteinExistence type="predicted"/>
<accession>A0AAV9DMF8</accession>
<name>A0AAV9DMF8_ACOCL</name>
<sequence>MKRLVSELSPTAGLNFSDGCEATAVCKAVATGGTFLTHGKKLPKHIIYDGAARKPIEWDAFTKEKPKINLGSSLVEYNSDIMKVAKKPMTVSLRKPRTGSSFNFLGHFDLDVGLTLMSFPSEGGSSILNIKGLGILRRAPTSEVGVGRRVKKGDTFDRGSRSKTIRDVAATKRISNRSGSAHDRDQERLEERVMNDFSEADPKPGHQTDGHLTQEIGVAKEEKNSLLQFPAFRIAPPEKNSRKKHYKEQATQKITKRAVVEVQAFEPVCSSTGVLKRRIHGNDRNKNTQNSDLGLVDKSGTWPKHELVGPSVSEKSCALECHQAFQPLIEADSKTASRDIFHGQKQKLRDLEGQLKKSDATQRRRMKVEMAAREIQDKARKTLQSNTTRWIMGPTGTIVSFSEESEIQRLFVPSTCRSFKLCKETEITMIIPSKTGSAIGHISKESKRVSPA</sequence>
<reference evidence="1" key="2">
    <citation type="submission" date="2023-06" db="EMBL/GenBank/DDBJ databases">
        <authorList>
            <person name="Ma L."/>
            <person name="Liu K.-W."/>
            <person name="Li Z."/>
            <person name="Hsiao Y.-Y."/>
            <person name="Qi Y."/>
            <person name="Fu T."/>
            <person name="Tang G."/>
            <person name="Zhang D."/>
            <person name="Sun W.-H."/>
            <person name="Liu D.-K."/>
            <person name="Li Y."/>
            <person name="Chen G.-Z."/>
            <person name="Liu X.-D."/>
            <person name="Liao X.-Y."/>
            <person name="Jiang Y.-T."/>
            <person name="Yu X."/>
            <person name="Hao Y."/>
            <person name="Huang J."/>
            <person name="Zhao X.-W."/>
            <person name="Ke S."/>
            <person name="Chen Y.-Y."/>
            <person name="Wu W.-L."/>
            <person name="Hsu J.-L."/>
            <person name="Lin Y.-F."/>
            <person name="Huang M.-D."/>
            <person name="Li C.-Y."/>
            <person name="Huang L."/>
            <person name="Wang Z.-W."/>
            <person name="Zhao X."/>
            <person name="Zhong W.-Y."/>
            <person name="Peng D.-H."/>
            <person name="Ahmad S."/>
            <person name="Lan S."/>
            <person name="Zhang J.-S."/>
            <person name="Tsai W.-C."/>
            <person name="Van De Peer Y."/>
            <person name="Liu Z.-J."/>
        </authorList>
    </citation>
    <scope>NUCLEOTIDE SEQUENCE</scope>
    <source>
        <strain evidence="1">CP</strain>
        <tissue evidence="1">Leaves</tissue>
    </source>
</reference>
<keyword evidence="2" id="KW-1185">Reference proteome</keyword>
<dbReference type="AlphaFoldDB" id="A0AAV9DMF8"/>
<comment type="caution">
    <text evidence="1">The sequence shown here is derived from an EMBL/GenBank/DDBJ whole genome shotgun (WGS) entry which is preliminary data.</text>
</comment>
<reference evidence="1" key="1">
    <citation type="journal article" date="2023" name="Nat. Commun.">
        <title>Diploid and tetraploid genomes of Acorus and the evolution of monocots.</title>
        <authorList>
            <person name="Ma L."/>
            <person name="Liu K.W."/>
            <person name="Li Z."/>
            <person name="Hsiao Y.Y."/>
            <person name="Qi Y."/>
            <person name="Fu T."/>
            <person name="Tang G.D."/>
            <person name="Zhang D."/>
            <person name="Sun W.H."/>
            <person name="Liu D.K."/>
            <person name="Li Y."/>
            <person name="Chen G.Z."/>
            <person name="Liu X.D."/>
            <person name="Liao X.Y."/>
            <person name="Jiang Y.T."/>
            <person name="Yu X."/>
            <person name="Hao Y."/>
            <person name="Huang J."/>
            <person name="Zhao X.W."/>
            <person name="Ke S."/>
            <person name="Chen Y.Y."/>
            <person name="Wu W.L."/>
            <person name="Hsu J.L."/>
            <person name="Lin Y.F."/>
            <person name="Huang M.D."/>
            <person name="Li C.Y."/>
            <person name="Huang L."/>
            <person name="Wang Z.W."/>
            <person name="Zhao X."/>
            <person name="Zhong W.Y."/>
            <person name="Peng D.H."/>
            <person name="Ahmad S."/>
            <person name="Lan S."/>
            <person name="Zhang J.S."/>
            <person name="Tsai W.C."/>
            <person name="Van de Peer Y."/>
            <person name="Liu Z.J."/>
        </authorList>
    </citation>
    <scope>NUCLEOTIDE SEQUENCE</scope>
    <source>
        <strain evidence="1">CP</strain>
    </source>
</reference>
<organism evidence="1 2">
    <name type="scientific">Acorus calamus</name>
    <name type="common">Sweet flag</name>
    <dbReference type="NCBI Taxonomy" id="4465"/>
    <lineage>
        <taxon>Eukaryota</taxon>
        <taxon>Viridiplantae</taxon>
        <taxon>Streptophyta</taxon>
        <taxon>Embryophyta</taxon>
        <taxon>Tracheophyta</taxon>
        <taxon>Spermatophyta</taxon>
        <taxon>Magnoliopsida</taxon>
        <taxon>Liliopsida</taxon>
        <taxon>Acoraceae</taxon>
        <taxon>Acorus</taxon>
    </lineage>
</organism>
<protein>
    <submittedName>
        <fullName evidence="1">Uncharacterized protein</fullName>
    </submittedName>
</protein>